<evidence type="ECO:0000259" key="7">
    <source>
        <dbReference type="Pfam" id="PF26410"/>
    </source>
</evidence>
<proteinExistence type="inferred from homology"/>
<dbReference type="InterPro" id="IPR045053">
    <property type="entry name" value="MAN-like"/>
</dbReference>
<name>A0A5D2Q5A2_GOSTO</name>
<dbReference type="SUPFAM" id="SSF51445">
    <property type="entry name" value="(Trans)glycosidases"/>
    <property type="match status" value="1"/>
</dbReference>
<gene>
    <name evidence="8" type="ORF">ES332_A06G181800v1</name>
</gene>
<dbReference type="GO" id="GO:0000272">
    <property type="term" value="P:polysaccharide catabolic process"/>
    <property type="evidence" value="ECO:0007669"/>
    <property type="project" value="InterPro"/>
</dbReference>
<feature type="domain" description="Glycoside hydrolase family 5" evidence="7">
    <location>
        <begin position="52"/>
        <end position="229"/>
    </location>
</feature>
<keyword evidence="5" id="KW-0326">Glycosidase</keyword>
<dbReference type="InterPro" id="IPR001547">
    <property type="entry name" value="Glyco_hydro_5"/>
</dbReference>
<dbReference type="InterPro" id="IPR017853">
    <property type="entry name" value="GH"/>
</dbReference>
<sequence>MASDWRDKKLYPLLGILLLSIFLYFNLGSNPITFPILWQSHIDFVSANSTHFIIVNPRAPLENQSTFYINGWNSYWLMQESVWAGPSRSRVSKMLKKGAEMGLTVCRTWAFNDGVEPNALQISPGVFNERVFRGLDYVIVEARKHGIRLILSLVNNLSNFGGKAQYVRWAQEAGHNVSSSTDSFFSHPMIKDYYKAYVKAILSRKNSLSGVKYAEEPAIFAWELMNEPLHPVPLLPFFSFLPLQFPSFQFPFHSTKQSLSLETPHSKIMYAWLNEMAAFVKSLDQKHLVTVGLEGFYGLNTTKGLEVNPGEWAASLGSDFIQNSAIENIDFASVHAYPDSWIPHDDMEAKARFLSRWVDSHISDGDHVLKKPVIFTEVGTLVHADNQGLADKDILLKTMYEKIYELAKKRQAGAGALIWQLLVEGAGEYSDRFSFVAWDNPSTYKLILKQSCRLKSIFAKSIQNQKLNKDPCSGNLP</sequence>
<dbReference type="PANTHER" id="PTHR31451">
    <property type="match status" value="1"/>
</dbReference>
<dbReference type="AlphaFoldDB" id="A0A5D2Q5A2"/>
<reference evidence="8 9" key="1">
    <citation type="submission" date="2019-07" db="EMBL/GenBank/DDBJ databases">
        <title>WGS assembly of Gossypium tomentosum.</title>
        <authorList>
            <person name="Chen Z.J."/>
            <person name="Sreedasyam A."/>
            <person name="Ando A."/>
            <person name="Song Q."/>
            <person name="De L."/>
            <person name="Hulse-Kemp A."/>
            <person name="Ding M."/>
            <person name="Ye W."/>
            <person name="Kirkbride R."/>
            <person name="Jenkins J."/>
            <person name="Plott C."/>
            <person name="Lovell J."/>
            <person name="Lin Y.-M."/>
            <person name="Vaughn R."/>
            <person name="Liu B."/>
            <person name="Li W."/>
            <person name="Simpson S."/>
            <person name="Scheffler B."/>
            <person name="Saski C."/>
            <person name="Grover C."/>
            <person name="Hu G."/>
            <person name="Conover J."/>
            <person name="Carlson J."/>
            <person name="Shu S."/>
            <person name="Boston L."/>
            <person name="Williams M."/>
            <person name="Peterson D."/>
            <person name="Mcgee K."/>
            <person name="Jones D."/>
            <person name="Wendel J."/>
            <person name="Stelly D."/>
            <person name="Grimwood J."/>
            <person name="Schmutz J."/>
        </authorList>
    </citation>
    <scope>NUCLEOTIDE SEQUENCE [LARGE SCALE GENOMIC DNA]</scope>
    <source>
        <strain evidence="8">7179.01</strain>
    </source>
</reference>
<keyword evidence="6" id="KW-0472">Membrane</keyword>
<evidence type="ECO:0000256" key="4">
    <source>
        <dbReference type="ARBA" id="ARBA00022801"/>
    </source>
</evidence>
<keyword evidence="6" id="KW-0812">Transmembrane</keyword>
<dbReference type="Gene3D" id="3.20.20.80">
    <property type="entry name" value="Glycosidases"/>
    <property type="match status" value="1"/>
</dbReference>
<evidence type="ECO:0000256" key="3">
    <source>
        <dbReference type="ARBA" id="ARBA00012706"/>
    </source>
</evidence>
<comment type="catalytic activity">
    <reaction evidence="1">
        <text>Random hydrolysis of (1-&gt;4)-beta-D-mannosidic linkages in mannans, galactomannans and glucomannans.</text>
        <dbReference type="EC" id="3.2.1.78"/>
    </reaction>
</comment>
<dbReference type="Pfam" id="PF26410">
    <property type="entry name" value="GH5_mannosidase"/>
    <property type="match status" value="2"/>
</dbReference>
<feature type="transmembrane region" description="Helical" evidence="6">
    <location>
        <begin position="10"/>
        <end position="27"/>
    </location>
</feature>
<comment type="similarity">
    <text evidence="2">Belongs to the glycosyl hydrolase 5 (cellulase A) family.</text>
</comment>
<dbReference type="Proteomes" id="UP000322667">
    <property type="component" value="Chromosome A06"/>
</dbReference>
<dbReference type="EC" id="3.2.1.78" evidence="3"/>
<keyword evidence="4" id="KW-0378">Hydrolase</keyword>
<evidence type="ECO:0000256" key="6">
    <source>
        <dbReference type="SAM" id="Phobius"/>
    </source>
</evidence>
<evidence type="ECO:0000256" key="5">
    <source>
        <dbReference type="ARBA" id="ARBA00023295"/>
    </source>
</evidence>
<keyword evidence="9" id="KW-1185">Reference proteome</keyword>
<accession>A0A5D2Q5A2</accession>
<keyword evidence="6" id="KW-1133">Transmembrane helix</keyword>
<dbReference type="PANTHER" id="PTHR31451:SF51">
    <property type="entry name" value="MANNAN ENDO-1,4-BETA-MANNOSIDASE 6"/>
    <property type="match status" value="1"/>
</dbReference>
<dbReference type="GO" id="GO:0016985">
    <property type="term" value="F:mannan endo-1,4-beta-mannosidase activity"/>
    <property type="evidence" value="ECO:0007669"/>
    <property type="project" value="UniProtKB-EC"/>
</dbReference>
<evidence type="ECO:0000313" key="9">
    <source>
        <dbReference type="Proteomes" id="UP000322667"/>
    </source>
</evidence>
<organism evidence="8 9">
    <name type="scientific">Gossypium tomentosum</name>
    <name type="common">Hawaiian cotton</name>
    <name type="synonym">Gossypium sandvicense</name>
    <dbReference type="NCBI Taxonomy" id="34277"/>
    <lineage>
        <taxon>Eukaryota</taxon>
        <taxon>Viridiplantae</taxon>
        <taxon>Streptophyta</taxon>
        <taxon>Embryophyta</taxon>
        <taxon>Tracheophyta</taxon>
        <taxon>Spermatophyta</taxon>
        <taxon>Magnoliopsida</taxon>
        <taxon>eudicotyledons</taxon>
        <taxon>Gunneridae</taxon>
        <taxon>Pentapetalae</taxon>
        <taxon>rosids</taxon>
        <taxon>malvids</taxon>
        <taxon>Malvales</taxon>
        <taxon>Malvaceae</taxon>
        <taxon>Malvoideae</taxon>
        <taxon>Gossypium</taxon>
    </lineage>
</organism>
<evidence type="ECO:0000256" key="2">
    <source>
        <dbReference type="ARBA" id="ARBA00005641"/>
    </source>
</evidence>
<protein>
    <recommendedName>
        <fullName evidence="3">mannan endo-1,4-beta-mannosidase</fullName>
        <ecNumber evidence="3">3.2.1.78</ecNumber>
    </recommendedName>
</protein>
<evidence type="ECO:0000256" key="1">
    <source>
        <dbReference type="ARBA" id="ARBA00001678"/>
    </source>
</evidence>
<evidence type="ECO:0000313" key="8">
    <source>
        <dbReference type="EMBL" id="TYI23681.1"/>
    </source>
</evidence>
<feature type="domain" description="Glycoside hydrolase family 5" evidence="7">
    <location>
        <begin position="267"/>
        <end position="420"/>
    </location>
</feature>
<dbReference type="EMBL" id="CM017615">
    <property type="protein sequence ID" value="TYI23681.1"/>
    <property type="molecule type" value="Genomic_DNA"/>
</dbReference>